<dbReference type="InterPro" id="IPR003439">
    <property type="entry name" value="ABC_transporter-like_ATP-bd"/>
</dbReference>
<reference evidence="15" key="1">
    <citation type="submission" date="2023-07" db="EMBL/GenBank/DDBJ databases">
        <title>30 novel species of actinomycetes from the DSMZ collection.</title>
        <authorList>
            <person name="Nouioui I."/>
        </authorList>
    </citation>
    <scope>NUCLEOTIDE SEQUENCE [LARGE SCALE GENOMIC DNA]</scope>
    <source>
        <strain evidence="15">DSM 41982</strain>
    </source>
</reference>
<feature type="domain" description="ABC transmembrane type-1" evidence="13">
    <location>
        <begin position="88"/>
        <end position="370"/>
    </location>
</feature>
<feature type="transmembrane region" description="Helical" evidence="11">
    <location>
        <begin position="87"/>
        <end position="112"/>
    </location>
</feature>
<evidence type="ECO:0000313" key="14">
    <source>
        <dbReference type="EMBL" id="MDT0419058.1"/>
    </source>
</evidence>
<feature type="compositionally biased region" description="Basic and acidic residues" evidence="10">
    <location>
        <begin position="44"/>
        <end position="59"/>
    </location>
</feature>
<keyword evidence="9 11" id="KW-0472">Membrane</keyword>
<evidence type="ECO:0000259" key="13">
    <source>
        <dbReference type="PROSITE" id="PS50929"/>
    </source>
</evidence>
<dbReference type="RefSeq" id="WP_063894594.1">
    <property type="nucleotide sequence ID" value="NZ_JAVRER010000062.1"/>
</dbReference>
<evidence type="ECO:0000256" key="8">
    <source>
        <dbReference type="ARBA" id="ARBA00022989"/>
    </source>
</evidence>
<feature type="compositionally biased region" description="Polar residues" evidence="10">
    <location>
        <begin position="60"/>
        <end position="71"/>
    </location>
</feature>
<keyword evidence="4" id="KW-0997">Cell inner membrane</keyword>
<organism evidence="14 15">
    <name type="scientific">Streptomyces evansiae</name>
    <dbReference type="NCBI Taxonomy" id="3075535"/>
    <lineage>
        <taxon>Bacteria</taxon>
        <taxon>Bacillati</taxon>
        <taxon>Actinomycetota</taxon>
        <taxon>Actinomycetes</taxon>
        <taxon>Kitasatosporales</taxon>
        <taxon>Streptomycetaceae</taxon>
        <taxon>Streptomyces</taxon>
    </lineage>
</organism>
<keyword evidence="7 14" id="KW-0067">ATP-binding</keyword>
<dbReference type="PANTHER" id="PTHR43394">
    <property type="entry name" value="ATP-DEPENDENT PERMEASE MDL1, MITOCHONDRIAL"/>
    <property type="match status" value="1"/>
</dbReference>
<evidence type="ECO:0000256" key="9">
    <source>
        <dbReference type="ARBA" id="ARBA00023136"/>
    </source>
</evidence>
<dbReference type="GO" id="GO:0005886">
    <property type="term" value="C:plasma membrane"/>
    <property type="evidence" value="ECO:0007669"/>
    <property type="project" value="UniProtKB-SubCell"/>
</dbReference>
<evidence type="ECO:0000256" key="1">
    <source>
        <dbReference type="ARBA" id="ARBA00004651"/>
    </source>
</evidence>
<keyword evidence="2" id="KW-0813">Transport</keyword>
<dbReference type="InterPro" id="IPR039421">
    <property type="entry name" value="Type_1_exporter"/>
</dbReference>
<keyword evidence="6" id="KW-0547">Nucleotide-binding</keyword>
<dbReference type="SUPFAM" id="SSF52540">
    <property type="entry name" value="P-loop containing nucleoside triphosphate hydrolases"/>
    <property type="match status" value="1"/>
</dbReference>
<dbReference type="Pfam" id="PF00005">
    <property type="entry name" value="ABC_tran"/>
    <property type="match status" value="1"/>
</dbReference>
<dbReference type="InterPro" id="IPR027417">
    <property type="entry name" value="P-loop_NTPase"/>
</dbReference>
<evidence type="ECO:0000256" key="10">
    <source>
        <dbReference type="SAM" id="MobiDB-lite"/>
    </source>
</evidence>
<evidence type="ECO:0000313" key="15">
    <source>
        <dbReference type="Proteomes" id="UP001183607"/>
    </source>
</evidence>
<accession>A0ABD5ECG0</accession>
<sequence>MNATDGTPAGTEGPGERGGLAARTRAVPGPAAPAGEPGGGRSASGRDGKNAVPPRDGDTQRSLLPTATSRRTWGAARELTRPHRGRALAAVAVFAADAAAGLAGPFALGWIVDTVREGGTSGAVTGAALVLFGAALLQAVLTATGAGLVARVGEGALARLRERVVARALALPSQRVEEAGTGDLAARIGDDAALVARAVRDVVPGLAGSALTLAATLVGLTALDWRFALAGLCAVPIQAATLRWYLRRSTPLYARQREVGAERARQTLESVSGAATVRAFRLGARHTRRIEERSADAVAYAQRATTLRSRFYGRLNVAEFVGLALILVVGHVLVRDGSARVGEATAAALLFVRLFDPVNILLALAGTAQEAAAGLARLVGVADLVAASPPGTSEEARTAPSAPGAYAVSALGIRHDYRPGHPVLHGVDLRLAPGEHVTLVGASGAGKSTLARIVAGAHAPTAGSVTVRAAAGEGPRVLLVDQDTHVFAGTLADNLLLARPGAAASDLAAALRAVGAEGWTRALPEGLATVVGAGGLALTPLQAQQLALARLVLADPPVVVLDEAAAEAGSEGARGLEKAAEEAIRGRTALVVAHRLGQAARADRVAVMEAGRVVEEGTHAGLLAADGAYARLWAAWAARGAE</sequence>
<dbReference type="CDD" id="cd07346">
    <property type="entry name" value="ABC_6TM_exporters"/>
    <property type="match status" value="1"/>
</dbReference>
<evidence type="ECO:0000256" key="2">
    <source>
        <dbReference type="ARBA" id="ARBA00022448"/>
    </source>
</evidence>
<name>A0ABD5ECG0_9ACTN</name>
<keyword evidence="3" id="KW-1003">Cell membrane</keyword>
<comment type="caution">
    <text evidence="14">The sequence shown here is derived from an EMBL/GenBank/DDBJ whole genome shotgun (WGS) entry which is preliminary data.</text>
</comment>
<feature type="domain" description="ABC transporter" evidence="12">
    <location>
        <begin position="408"/>
        <end position="635"/>
    </location>
</feature>
<dbReference type="AlphaFoldDB" id="A0ABD5ECG0"/>
<evidence type="ECO:0000259" key="12">
    <source>
        <dbReference type="PROSITE" id="PS50893"/>
    </source>
</evidence>
<dbReference type="InterPro" id="IPR011527">
    <property type="entry name" value="ABC1_TM_dom"/>
</dbReference>
<dbReference type="SMART" id="SM00382">
    <property type="entry name" value="AAA"/>
    <property type="match status" value="1"/>
</dbReference>
<comment type="subcellular location">
    <subcellularLocation>
        <location evidence="1">Cell membrane</location>
        <topology evidence="1">Multi-pass membrane protein</topology>
    </subcellularLocation>
</comment>
<evidence type="ECO:0000256" key="7">
    <source>
        <dbReference type="ARBA" id="ARBA00022840"/>
    </source>
</evidence>
<dbReference type="Pfam" id="PF00664">
    <property type="entry name" value="ABC_membrane"/>
    <property type="match status" value="1"/>
</dbReference>
<feature type="transmembrane region" description="Helical" evidence="11">
    <location>
        <begin position="202"/>
        <end position="221"/>
    </location>
</feature>
<protein>
    <submittedName>
        <fullName evidence="14">ABC transporter ATP-binding protein</fullName>
    </submittedName>
</protein>
<dbReference type="PROSITE" id="PS50929">
    <property type="entry name" value="ABC_TM1F"/>
    <property type="match status" value="1"/>
</dbReference>
<dbReference type="PANTHER" id="PTHR43394:SF1">
    <property type="entry name" value="ATP-BINDING CASSETTE SUB-FAMILY B MEMBER 10, MITOCHONDRIAL"/>
    <property type="match status" value="1"/>
</dbReference>
<evidence type="ECO:0000256" key="6">
    <source>
        <dbReference type="ARBA" id="ARBA00022741"/>
    </source>
</evidence>
<dbReference type="Gene3D" id="1.20.1560.10">
    <property type="entry name" value="ABC transporter type 1, transmembrane domain"/>
    <property type="match status" value="1"/>
</dbReference>
<evidence type="ECO:0000256" key="3">
    <source>
        <dbReference type="ARBA" id="ARBA00022475"/>
    </source>
</evidence>
<feature type="transmembrane region" description="Helical" evidence="11">
    <location>
        <begin position="227"/>
        <end position="246"/>
    </location>
</feature>
<dbReference type="InterPro" id="IPR036640">
    <property type="entry name" value="ABC1_TM_sf"/>
</dbReference>
<gene>
    <name evidence="14" type="ORF">RM574_26605</name>
</gene>
<dbReference type="FunFam" id="3.40.50.300:FF:001001">
    <property type="entry name" value="Multidrug ABC transporter ATP-binding protein"/>
    <property type="match status" value="1"/>
</dbReference>
<feature type="transmembrane region" description="Helical" evidence="11">
    <location>
        <begin position="317"/>
        <end position="334"/>
    </location>
</feature>
<keyword evidence="5 11" id="KW-0812">Transmembrane</keyword>
<dbReference type="Proteomes" id="UP001183607">
    <property type="component" value="Unassembled WGS sequence"/>
</dbReference>
<dbReference type="SUPFAM" id="SSF90123">
    <property type="entry name" value="ABC transporter transmembrane region"/>
    <property type="match status" value="1"/>
</dbReference>
<dbReference type="EMBL" id="JAVRER010000062">
    <property type="protein sequence ID" value="MDT0419058.1"/>
    <property type="molecule type" value="Genomic_DNA"/>
</dbReference>
<feature type="transmembrane region" description="Helical" evidence="11">
    <location>
        <begin position="124"/>
        <end position="150"/>
    </location>
</feature>
<evidence type="ECO:0000256" key="11">
    <source>
        <dbReference type="SAM" id="Phobius"/>
    </source>
</evidence>
<dbReference type="Gene3D" id="3.40.50.300">
    <property type="entry name" value="P-loop containing nucleotide triphosphate hydrolases"/>
    <property type="match status" value="1"/>
</dbReference>
<proteinExistence type="predicted"/>
<evidence type="ECO:0000256" key="4">
    <source>
        <dbReference type="ARBA" id="ARBA00022519"/>
    </source>
</evidence>
<dbReference type="InterPro" id="IPR003593">
    <property type="entry name" value="AAA+_ATPase"/>
</dbReference>
<feature type="region of interest" description="Disordered" evidence="10">
    <location>
        <begin position="1"/>
        <end position="74"/>
    </location>
</feature>
<keyword evidence="8 11" id="KW-1133">Transmembrane helix</keyword>
<dbReference type="PROSITE" id="PS50893">
    <property type="entry name" value="ABC_TRANSPORTER_2"/>
    <property type="match status" value="1"/>
</dbReference>
<dbReference type="GO" id="GO:0005524">
    <property type="term" value="F:ATP binding"/>
    <property type="evidence" value="ECO:0007669"/>
    <property type="project" value="UniProtKB-KW"/>
</dbReference>
<evidence type="ECO:0000256" key="5">
    <source>
        <dbReference type="ARBA" id="ARBA00022692"/>
    </source>
</evidence>
<feature type="compositionally biased region" description="Low complexity" evidence="10">
    <location>
        <begin position="21"/>
        <end position="35"/>
    </location>
</feature>